<reference evidence="2" key="1">
    <citation type="submission" date="2019-10" db="EMBL/GenBank/DDBJ databases">
        <authorList>
            <consortium name="DOE Joint Genome Institute"/>
            <person name="Kuo A."/>
            <person name="Miyauchi S."/>
            <person name="Kiss E."/>
            <person name="Drula E."/>
            <person name="Kohler A."/>
            <person name="Sanchez-Garcia M."/>
            <person name="Andreopoulos B."/>
            <person name="Barry K.W."/>
            <person name="Bonito G."/>
            <person name="Buee M."/>
            <person name="Carver A."/>
            <person name="Chen C."/>
            <person name="Cichocki N."/>
            <person name="Clum A."/>
            <person name="Culley D."/>
            <person name="Crous P.W."/>
            <person name="Fauchery L."/>
            <person name="Girlanda M."/>
            <person name="Hayes R."/>
            <person name="Keri Z."/>
            <person name="LaButti K."/>
            <person name="Lipzen A."/>
            <person name="Lombard V."/>
            <person name="Magnuson J."/>
            <person name="Maillard F."/>
            <person name="Morin E."/>
            <person name="Murat C."/>
            <person name="Nolan M."/>
            <person name="Ohm R."/>
            <person name="Pangilinan J."/>
            <person name="Pereira M."/>
            <person name="Perotto S."/>
            <person name="Peter M."/>
            <person name="Riley R."/>
            <person name="Sitrit Y."/>
            <person name="Stielow B."/>
            <person name="Szollosi G."/>
            <person name="Zifcakova L."/>
            <person name="Stursova M."/>
            <person name="Spatafora J.W."/>
            <person name="Tedersoo L."/>
            <person name="Vaario L.-M."/>
            <person name="Yamada A."/>
            <person name="Yan M."/>
            <person name="Wang P."/>
            <person name="Xu J."/>
            <person name="Bruns T."/>
            <person name="Baldrian P."/>
            <person name="Vilgalys R."/>
            <person name="Henrissat B."/>
            <person name="Grigoriev I.V."/>
            <person name="Hibbett D."/>
            <person name="Nagy L.G."/>
            <person name="Martin F.M."/>
        </authorList>
    </citation>
    <scope>NUCLEOTIDE SEQUENCE</scope>
    <source>
        <strain evidence="2">BED1</strain>
    </source>
</reference>
<comment type="caution">
    <text evidence="2">The sequence shown here is derived from an EMBL/GenBank/DDBJ whole genome shotgun (WGS) entry which is preliminary data.</text>
</comment>
<evidence type="ECO:0000313" key="3">
    <source>
        <dbReference type="Proteomes" id="UP001194468"/>
    </source>
</evidence>
<evidence type="ECO:0000256" key="1">
    <source>
        <dbReference type="SAM" id="MobiDB-lite"/>
    </source>
</evidence>
<keyword evidence="3" id="KW-1185">Reference proteome</keyword>
<accession>A0AAD4BE19</accession>
<sequence length="262" mass="28838">MGTEKARTPGIPFTSTPPVAYDDKWWDEFSSTSDLSSFLFPSQSLFPYSDHSISHGLLAMGSSAAHSDPSIRSGNPHTIPVDGASSQETRRPSILLEAREWALHPSFASPCAASEPPFPLTVNLGSDGSQPLLDVSQRPLLLIMYPQPILRQSHRFFCMHNQFQIRVPAFLAQRGTDMEILVPISTTPHLREILWCHLPRRAPPKMSQTSSMMTGNVKSRFIGPQRRRVLVVDAPSVLVPSMLKGCGSTETTYTMVLAAAIV</sequence>
<name>A0AAD4BE19_BOLED</name>
<dbReference type="AlphaFoldDB" id="A0AAD4BE19"/>
<protein>
    <submittedName>
        <fullName evidence="2">Uncharacterized protein</fullName>
    </submittedName>
</protein>
<reference evidence="2" key="2">
    <citation type="journal article" date="2020" name="Nat. Commun.">
        <title>Large-scale genome sequencing of mycorrhizal fungi provides insights into the early evolution of symbiotic traits.</title>
        <authorList>
            <person name="Miyauchi S."/>
            <person name="Kiss E."/>
            <person name="Kuo A."/>
            <person name="Drula E."/>
            <person name="Kohler A."/>
            <person name="Sanchez-Garcia M."/>
            <person name="Morin E."/>
            <person name="Andreopoulos B."/>
            <person name="Barry K.W."/>
            <person name="Bonito G."/>
            <person name="Buee M."/>
            <person name="Carver A."/>
            <person name="Chen C."/>
            <person name="Cichocki N."/>
            <person name="Clum A."/>
            <person name="Culley D."/>
            <person name="Crous P.W."/>
            <person name="Fauchery L."/>
            <person name="Girlanda M."/>
            <person name="Hayes R.D."/>
            <person name="Keri Z."/>
            <person name="LaButti K."/>
            <person name="Lipzen A."/>
            <person name="Lombard V."/>
            <person name="Magnuson J."/>
            <person name="Maillard F."/>
            <person name="Murat C."/>
            <person name="Nolan M."/>
            <person name="Ohm R.A."/>
            <person name="Pangilinan J."/>
            <person name="Pereira M.F."/>
            <person name="Perotto S."/>
            <person name="Peter M."/>
            <person name="Pfister S."/>
            <person name="Riley R."/>
            <person name="Sitrit Y."/>
            <person name="Stielow J.B."/>
            <person name="Szollosi G."/>
            <person name="Zifcakova L."/>
            <person name="Stursova M."/>
            <person name="Spatafora J.W."/>
            <person name="Tedersoo L."/>
            <person name="Vaario L.M."/>
            <person name="Yamada A."/>
            <person name="Yan M."/>
            <person name="Wang P."/>
            <person name="Xu J."/>
            <person name="Bruns T."/>
            <person name="Baldrian P."/>
            <person name="Vilgalys R."/>
            <person name="Dunand C."/>
            <person name="Henrissat B."/>
            <person name="Grigoriev I.V."/>
            <person name="Hibbett D."/>
            <person name="Nagy L.G."/>
            <person name="Martin F.M."/>
        </authorList>
    </citation>
    <scope>NUCLEOTIDE SEQUENCE</scope>
    <source>
        <strain evidence="2">BED1</strain>
    </source>
</reference>
<evidence type="ECO:0000313" key="2">
    <source>
        <dbReference type="EMBL" id="KAF8421552.1"/>
    </source>
</evidence>
<dbReference type="Proteomes" id="UP001194468">
    <property type="component" value="Unassembled WGS sequence"/>
</dbReference>
<gene>
    <name evidence="2" type="ORF">L210DRAFT_2208716</name>
</gene>
<organism evidence="2 3">
    <name type="scientific">Boletus edulis BED1</name>
    <dbReference type="NCBI Taxonomy" id="1328754"/>
    <lineage>
        <taxon>Eukaryota</taxon>
        <taxon>Fungi</taxon>
        <taxon>Dikarya</taxon>
        <taxon>Basidiomycota</taxon>
        <taxon>Agaricomycotina</taxon>
        <taxon>Agaricomycetes</taxon>
        <taxon>Agaricomycetidae</taxon>
        <taxon>Boletales</taxon>
        <taxon>Boletineae</taxon>
        <taxon>Boletaceae</taxon>
        <taxon>Boletoideae</taxon>
        <taxon>Boletus</taxon>
    </lineage>
</organism>
<dbReference type="EMBL" id="WHUW01000139">
    <property type="protein sequence ID" value="KAF8421552.1"/>
    <property type="molecule type" value="Genomic_DNA"/>
</dbReference>
<feature type="region of interest" description="Disordered" evidence="1">
    <location>
        <begin position="64"/>
        <end position="89"/>
    </location>
</feature>
<proteinExistence type="predicted"/>